<dbReference type="RefSeq" id="WP_145063223.1">
    <property type="nucleotide sequence ID" value="NZ_CP036287.1"/>
</dbReference>
<reference evidence="1 2" key="1">
    <citation type="submission" date="2019-02" db="EMBL/GenBank/DDBJ databases">
        <title>Deep-cultivation of Planctomycetes and their phenomic and genomic characterization uncovers novel biology.</title>
        <authorList>
            <person name="Wiegand S."/>
            <person name="Jogler M."/>
            <person name="Boedeker C."/>
            <person name="Pinto D."/>
            <person name="Vollmers J."/>
            <person name="Rivas-Marin E."/>
            <person name="Kohn T."/>
            <person name="Peeters S.H."/>
            <person name="Heuer A."/>
            <person name="Rast P."/>
            <person name="Oberbeckmann S."/>
            <person name="Bunk B."/>
            <person name="Jeske O."/>
            <person name="Meyerdierks A."/>
            <person name="Storesund J.E."/>
            <person name="Kallscheuer N."/>
            <person name="Luecker S."/>
            <person name="Lage O.M."/>
            <person name="Pohl T."/>
            <person name="Merkel B.J."/>
            <person name="Hornburger P."/>
            <person name="Mueller R.-W."/>
            <person name="Bruemmer F."/>
            <person name="Labrenz M."/>
            <person name="Spormann A.M."/>
            <person name="Op den Camp H."/>
            <person name="Overmann J."/>
            <person name="Amann R."/>
            <person name="Jetten M.S.M."/>
            <person name="Mascher T."/>
            <person name="Medema M.H."/>
            <person name="Devos D.P."/>
            <person name="Kaster A.-K."/>
            <person name="Ovreas L."/>
            <person name="Rohde M."/>
            <person name="Galperin M.Y."/>
            <person name="Jogler C."/>
        </authorList>
    </citation>
    <scope>NUCLEOTIDE SEQUENCE [LARGE SCALE GENOMIC DNA]</scope>
    <source>
        <strain evidence="1 2">Pla133</strain>
    </source>
</reference>
<proteinExistence type="predicted"/>
<keyword evidence="2" id="KW-1185">Reference proteome</keyword>
<dbReference type="Gene3D" id="2.40.50.90">
    <property type="match status" value="1"/>
</dbReference>
<name>A0A518BGE4_9BACT</name>
<dbReference type="KEGG" id="pbap:Pla133_11010"/>
<dbReference type="Proteomes" id="UP000316921">
    <property type="component" value="Chromosome"/>
</dbReference>
<dbReference type="AlphaFoldDB" id="A0A518BGE4"/>
<dbReference type="EMBL" id="CP036287">
    <property type="protein sequence ID" value="QDU66035.1"/>
    <property type="molecule type" value="Genomic_DNA"/>
</dbReference>
<evidence type="ECO:0000313" key="1">
    <source>
        <dbReference type="EMBL" id="QDU66035.1"/>
    </source>
</evidence>
<sequence>MVQFPPMPHERFFRNATVLQVVDGDTLDVEIDLGWSIWITERLRLEHVNTPEMRGDERDAGRWVTERVQDELPAGTEVVVASLIFDRNGRVRGKFGRTIAHLYRRADGWCLNQFLLDQKLAWETDDNGSLQSPRELALLTGLPAELR</sequence>
<evidence type="ECO:0008006" key="3">
    <source>
        <dbReference type="Google" id="ProtNLM"/>
    </source>
</evidence>
<accession>A0A518BGE4</accession>
<gene>
    <name evidence="1" type="ORF">Pla133_11010</name>
</gene>
<protein>
    <recommendedName>
        <fullName evidence="3">TNase-like domain-containing protein</fullName>
    </recommendedName>
</protein>
<organism evidence="1 2">
    <name type="scientific">Engelhardtia mirabilis</name>
    <dbReference type="NCBI Taxonomy" id="2528011"/>
    <lineage>
        <taxon>Bacteria</taxon>
        <taxon>Pseudomonadati</taxon>
        <taxon>Planctomycetota</taxon>
        <taxon>Planctomycetia</taxon>
        <taxon>Planctomycetia incertae sedis</taxon>
        <taxon>Engelhardtia</taxon>
    </lineage>
</organism>
<evidence type="ECO:0000313" key="2">
    <source>
        <dbReference type="Proteomes" id="UP000316921"/>
    </source>
</evidence>
<dbReference type="InterPro" id="IPR035437">
    <property type="entry name" value="SNase_OB-fold_sf"/>
</dbReference>
<dbReference type="SUPFAM" id="SSF50199">
    <property type="entry name" value="Staphylococcal nuclease"/>
    <property type="match status" value="1"/>
</dbReference>